<protein>
    <submittedName>
        <fullName evidence="5">Putative ABC transport system ATP-binding protein</fullName>
    </submittedName>
</protein>
<dbReference type="GO" id="GO:0022857">
    <property type="term" value="F:transmembrane transporter activity"/>
    <property type="evidence" value="ECO:0007669"/>
    <property type="project" value="TreeGrafter"/>
</dbReference>
<dbReference type="AlphaFoldDB" id="A0A3D9UST7"/>
<comment type="caution">
    <text evidence="5">The sequence shown here is derived from an EMBL/GenBank/DDBJ whole genome shotgun (WGS) entry which is preliminary data.</text>
</comment>
<evidence type="ECO:0000259" key="4">
    <source>
        <dbReference type="PROSITE" id="PS50893"/>
    </source>
</evidence>
<dbReference type="Gene3D" id="3.40.50.300">
    <property type="entry name" value="P-loop containing nucleotide triphosphate hydrolases"/>
    <property type="match status" value="1"/>
</dbReference>
<organism evidence="5 6">
    <name type="scientific">Calidifontibacter indicus</name>
    <dbReference type="NCBI Taxonomy" id="419650"/>
    <lineage>
        <taxon>Bacteria</taxon>
        <taxon>Bacillati</taxon>
        <taxon>Actinomycetota</taxon>
        <taxon>Actinomycetes</taxon>
        <taxon>Micrococcales</taxon>
        <taxon>Dermacoccaceae</taxon>
        <taxon>Calidifontibacter</taxon>
    </lineage>
</organism>
<keyword evidence="6" id="KW-1185">Reference proteome</keyword>
<evidence type="ECO:0000256" key="3">
    <source>
        <dbReference type="ARBA" id="ARBA00022840"/>
    </source>
</evidence>
<dbReference type="InterPro" id="IPR003439">
    <property type="entry name" value="ABC_transporter-like_ATP-bd"/>
</dbReference>
<dbReference type="SMART" id="SM00382">
    <property type="entry name" value="AAA"/>
    <property type="match status" value="1"/>
</dbReference>
<evidence type="ECO:0000256" key="1">
    <source>
        <dbReference type="ARBA" id="ARBA00022448"/>
    </source>
</evidence>
<feature type="domain" description="ABC transporter" evidence="4">
    <location>
        <begin position="4"/>
        <end position="225"/>
    </location>
</feature>
<dbReference type="InterPro" id="IPR015854">
    <property type="entry name" value="ABC_transpr_LolD-like"/>
</dbReference>
<evidence type="ECO:0000313" key="5">
    <source>
        <dbReference type="EMBL" id="REF31573.1"/>
    </source>
</evidence>
<evidence type="ECO:0000256" key="2">
    <source>
        <dbReference type="ARBA" id="ARBA00022741"/>
    </source>
</evidence>
<dbReference type="InterPro" id="IPR027417">
    <property type="entry name" value="P-loop_NTPase"/>
</dbReference>
<dbReference type="Proteomes" id="UP000256253">
    <property type="component" value="Unassembled WGS sequence"/>
</dbReference>
<dbReference type="RefSeq" id="WP_115923390.1">
    <property type="nucleotide sequence ID" value="NZ_QTUA01000001.1"/>
</dbReference>
<dbReference type="GO" id="GO:0005886">
    <property type="term" value="C:plasma membrane"/>
    <property type="evidence" value="ECO:0007669"/>
    <property type="project" value="TreeGrafter"/>
</dbReference>
<reference evidence="5 6" key="1">
    <citation type="submission" date="2018-08" db="EMBL/GenBank/DDBJ databases">
        <title>Sequencing the genomes of 1000 actinobacteria strains.</title>
        <authorList>
            <person name="Klenk H.-P."/>
        </authorList>
    </citation>
    <scope>NUCLEOTIDE SEQUENCE [LARGE SCALE GENOMIC DNA]</scope>
    <source>
        <strain evidence="5 6">DSM 22967</strain>
    </source>
</reference>
<dbReference type="OrthoDB" id="9802264at2"/>
<dbReference type="PANTHER" id="PTHR24220">
    <property type="entry name" value="IMPORT ATP-BINDING PROTEIN"/>
    <property type="match status" value="1"/>
</dbReference>
<dbReference type="GO" id="GO:0016887">
    <property type="term" value="F:ATP hydrolysis activity"/>
    <property type="evidence" value="ECO:0007669"/>
    <property type="project" value="InterPro"/>
</dbReference>
<keyword evidence="3 5" id="KW-0067">ATP-binding</keyword>
<dbReference type="PROSITE" id="PS50893">
    <property type="entry name" value="ABC_TRANSPORTER_2"/>
    <property type="match status" value="1"/>
</dbReference>
<keyword evidence="2" id="KW-0547">Nucleotide-binding</keyword>
<dbReference type="CDD" id="cd03255">
    <property type="entry name" value="ABC_MJ0796_LolCDE_FtsE"/>
    <property type="match status" value="1"/>
</dbReference>
<evidence type="ECO:0000313" key="6">
    <source>
        <dbReference type="Proteomes" id="UP000256253"/>
    </source>
</evidence>
<dbReference type="SUPFAM" id="SSF52540">
    <property type="entry name" value="P-loop containing nucleoside triphosphate hydrolases"/>
    <property type="match status" value="1"/>
</dbReference>
<sequence length="226" mass="23972">MTLLQARDLSLRLGTTQALQDVSVDLSPGDVVSIMGPSGSGKSTLLHCLAGVLVPDSGSVLFESTDLTRSSDAERSRIRLQRMGFVFQFGDLIPELTMVENVMLPLQLLGTKRSEARDRARTMLDELEVGDVADGTVGVVSGGQAQRTAVARALVHEPAVIFADEPTGALDSAAGELVMDSLVTAAQSRGAAVVLVTHDARVASYAHRNVTMRDGRVRAADLTSMR</sequence>
<dbReference type="PANTHER" id="PTHR24220:SF685">
    <property type="entry name" value="ABC TRANSPORTER RELATED"/>
    <property type="match status" value="1"/>
</dbReference>
<accession>A0A3D9UST7</accession>
<dbReference type="InterPro" id="IPR003593">
    <property type="entry name" value="AAA+_ATPase"/>
</dbReference>
<gene>
    <name evidence="5" type="ORF">DFJ65_2642</name>
</gene>
<dbReference type="EMBL" id="QTUA01000001">
    <property type="protein sequence ID" value="REF31573.1"/>
    <property type="molecule type" value="Genomic_DNA"/>
</dbReference>
<dbReference type="GO" id="GO:0005524">
    <property type="term" value="F:ATP binding"/>
    <property type="evidence" value="ECO:0007669"/>
    <property type="project" value="UniProtKB-KW"/>
</dbReference>
<proteinExistence type="predicted"/>
<keyword evidence="1" id="KW-0813">Transport</keyword>
<dbReference type="InterPro" id="IPR017911">
    <property type="entry name" value="MacB-like_ATP-bd"/>
</dbReference>
<dbReference type="Pfam" id="PF00005">
    <property type="entry name" value="ABC_tran"/>
    <property type="match status" value="1"/>
</dbReference>
<name>A0A3D9UST7_9MICO</name>